<comment type="caution">
    <text evidence="1">The sequence shown here is derived from an EMBL/GenBank/DDBJ whole genome shotgun (WGS) entry which is preliminary data.</text>
</comment>
<organism evidence="1 2">
    <name type="scientific">Vibrio gigantis</name>
    <dbReference type="NCBI Taxonomy" id="296199"/>
    <lineage>
        <taxon>Bacteria</taxon>
        <taxon>Pseudomonadati</taxon>
        <taxon>Pseudomonadota</taxon>
        <taxon>Gammaproteobacteria</taxon>
        <taxon>Vibrionales</taxon>
        <taxon>Vibrionaceae</taxon>
        <taxon>Vibrio</taxon>
    </lineage>
</organism>
<name>A0A5M9P360_9VIBR</name>
<evidence type="ECO:0000313" key="2">
    <source>
        <dbReference type="Proteomes" id="UP000322521"/>
    </source>
</evidence>
<dbReference type="EMBL" id="VXJS01000002">
    <property type="protein sequence ID" value="KAA8679687.1"/>
    <property type="molecule type" value="Genomic_DNA"/>
</dbReference>
<gene>
    <name evidence="1" type="ORF">F4W18_05540</name>
</gene>
<protein>
    <submittedName>
        <fullName evidence="1">Uncharacterized protein</fullName>
    </submittedName>
</protein>
<accession>A0A5M9P360</accession>
<reference evidence="1 2" key="1">
    <citation type="submission" date="2019-09" db="EMBL/GenBank/DDBJ databases">
        <title>Draft genome sequence of various Type strains from the CCUG.</title>
        <authorList>
            <person name="Pineiro-Iglesias B."/>
            <person name="Tunovic T."/>
            <person name="Unosson C."/>
            <person name="Inganas E."/>
            <person name="Ohlen M."/>
            <person name="Cardew S."/>
            <person name="Jensie-Markopoulos S."/>
            <person name="Salva-Serra F."/>
            <person name="Jaen-Luchoro D."/>
            <person name="Karlsson R."/>
            <person name="Svensson-Stadler L."/>
            <person name="Chun J."/>
            <person name="Moore E."/>
        </authorList>
    </citation>
    <scope>NUCLEOTIDE SEQUENCE [LARGE SCALE GENOMIC DNA]</scope>
    <source>
        <strain evidence="1 2">CCUG 56969T</strain>
    </source>
</reference>
<evidence type="ECO:0000313" key="1">
    <source>
        <dbReference type="EMBL" id="KAA8679687.1"/>
    </source>
</evidence>
<keyword evidence="2" id="KW-1185">Reference proteome</keyword>
<proteinExistence type="predicted"/>
<dbReference type="Proteomes" id="UP000322521">
    <property type="component" value="Unassembled WGS sequence"/>
</dbReference>
<sequence length="61" mass="7074">MFSSFRLSRRKFVKSYLKVSIAETKARTFYLVLELATNPLSVKIPITLAESYEKHILITHS</sequence>
<dbReference type="AlphaFoldDB" id="A0A5M9P360"/>